<dbReference type="EMBL" id="MHRX01000051">
    <property type="protein sequence ID" value="OHA32233.1"/>
    <property type="molecule type" value="Genomic_DNA"/>
</dbReference>
<reference evidence="1 2" key="1">
    <citation type="journal article" date="2016" name="Nat. Commun.">
        <title>Thousands of microbial genomes shed light on interconnected biogeochemical processes in an aquifer system.</title>
        <authorList>
            <person name="Anantharaman K."/>
            <person name="Brown C.T."/>
            <person name="Hug L.A."/>
            <person name="Sharon I."/>
            <person name="Castelle C.J."/>
            <person name="Probst A.J."/>
            <person name="Thomas B.C."/>
            <person name="Singh A."/>
            <person name="Wilkins M.J."/>
            <person name="Karaoz U."/>
            <person name="Brodie E.L."/>
            <person name="Williams K.H."/>
            <person name="Hubbard S.S."/>
            <person name="Banfield J.F."/>
        </authorList>
    </citation>
    <scope>NUCLEOTIDE SEQUENCE [LARGE SCALE GENOMIC DNA]</scope>
</reference>
<evidence type="ECO:0000313" key="1">
    <source>
        <dbReference type="EMBL" id="OHA32233.1"/>
    </source>
</evidence>
<organism evidence="1 2">
    <name type="scientific">Candidatus Taylorbacteria bacterium RIFCSPLOWO2_01_FULL_45_15b</name>
    <dbReference type="NCBI Taxonomy" id="1802319"/>
    <lineage>
        <taxon>Bacteria</taxon>
        <taxon>Candidatus Tayloriibacteriota</taxon>
    </lineage>
</organism>
<dbReference type="AlphaFoldDB" id="A0A1G2N861"/>
<proteinExistence type="predicted"/>
<gene>
    <name evidence="1" type="ORF">A2928_01105</name>
</gene>
<evidence type="ECO:0000313" key="2">
    <source>
        <dbReference type="Proteomes" id="UP000176221"/>
    </source>
</evidence>
<sequence>MHVFYIPREKHTVARRGFFSSNHRVVNKRLPVNARDDYKNEERKFLILGILGRAMETVSRHRVSHVYAVPIGMAHEGHYLFRLNAVCFLRRRQTVEDAIIW</sequence>
<name>A0A1G2N861_9BACT</name>
<dbReference type="Proteomes" id="UP000176221">
    <property type="component" value="Unassembled WGS sequence"/>
</dbReference>
<protein>
    <submittedName>
        <fullName evidence="1">Uncharacterized protein</fullName>
    </submittedName>
</protein>
<accession>A0A1G2N861</accession>
<comment type="caution">
    <text evidence="1">The sequence shown here is derived from an EMBL/GenBank/DDBJ whole genome shotgun (WGS) entry which is preliminary data.</text>
</comment>